<organism evidence="1 2">
    <name type="scientific">Oryza rufipogon</name>
    <name type="common">Brownbeard rice</name>
    <name type="synonym">Asian wild rice</name>
    <dbReference type="NCBI Taxonomy" id="4529"/>
    <lineage>
        <taxon>Eukaryota</taxon>
        <taxon>Viridiplantae</taxon>
        <taxon>Streptophyta</taxon>
        <taxon>Embryophyta</taxon>
        <taxon>Tracheophyta</taxon>
        <taxon>Spermatophyta</taxon>
        <taxon>Magnoliopsida</taxon>
        <taxon>Liliopsida</taxon>
        <taxon>Poales</taxon>
        <taxon>Poaceae</taxon>
        <taxon>BOP clade</taxon>
        <taxon>Oryzoideae</taxon>
        <taxon>Oryzeae</taxon>
        <taxon>Oryzinae</taxon>
        <taxon>Oryza</taxon>
    </lineage>
</organism>
<dbReference type="AlphaFoldDB" id="A0A0E0R481"/>
<proteinExistence type="predicted"/>
<evidence type="ECO:0000313" key="1">
    <source>
        <dbReference type="EnsemblPlants" id="ORUFI11G03010.1"/>
    </source>
</evidence>
<reference evidence="1" key="2">
    <citation type="submission" date="2015-06" db="UniProtKB">
        <authorList>
            <consortium name="EnsemblPlants"/>
        </authorList>
    </citation>
    <scope>IDENTIFICATION</scope>
</reference>
<accession>A0A0E0R481</accession>
<dbReference type="EnsemblPlants" id="ORUFI11G03010.1">
    <property type="protein sequence ID" value="ORUFI11G03010.1"/>
    <property type="gene ID" value="ORUFI11G03010"/>
</dbReference>
<evidence type="ECO:0000313" key="2">
    <source>
        <dbReference type="Proteomes" id="UP000008022"/>
    </source>
</evidence>
<dbReference type="Gramene" id="ORUFI11G03010.1">
    <property type="protein sequence ID" value="ORUFI11G03010.1"/>
    <property type="gene ID" value="ORUFI11G03010"/>
</dbReference>
<keyword evidence="2" id="KW-1185">Reference proteome</keyword>
<reference evidence="2" key="1">
    <citation type="submission" date="2013-06" db="EMBL/GenBank/DDBJ databases">
        <authorList>
            <person name="Zhao Q."/>
        </authorList>
    </citation>
    <scope>NUCLEOTIDE SEQUENCE</scope>
    <source>
        <strain evidence="2">cv. W1943</strain>
    </source>
</reference>
<sequence>MSKLIVGEMIFCKRTPVLLLEVYLGAKKNPEVSQVGQLLALEGCSKAMCKSNIKTNSLVLLKFFYHQ</sequence>
<name>A0A0E0R481_ORYRU</name>
<dbReference type="Proteomes" id="UP000008022">
    <property type="component" value="Unassembled WGS sequence"/>
</dbReference>
<protein>
    <submittedName>
        <fullName evidence="1">Uncharacterized protein</fullName>
    </submittedName>
</protein>
<dbReference type="HOGENOM" id="CLU_2816916_0_0_1"/>